<evidence type="ECO:0000313" key="3">
    <source>
        <dbReference type="EMBL" id="ACU76917.1"/>
    </source>
</evidence>
<sequence>MTAETDQEMFRYLAELSTLAEGRMSPTSRNQLVSRTRAEIESRVSDRKATRTADVRQILLGMGRPEALVMAEANKDPLYAARERQRRGGGSNAYGAASVFSPEVDPAIARLVTPESLSNPPFGGSGGSDSGGDALPGPEIPAEPDPFGAGSSDWYYSGEPEEGGAGRAGGSGGSDAAGPQIPIESLSSFTPAPGPAPAPPPPPIAAGPMVRRTAQGHTQALAAVTVLCVGAIVNAIAMSPYTIGIVIIGYLLAMTSYSYTPGEKRVALIGVPLTAFVFYAFGLFLARGRSTGHTTPLNSDQTWQAAKDGFTAVPTMLGLLGALYLLWRLFKAVAKSG</sequence>
<organism evidence="3 4">
    <name type="scientific">Catenulispora acidiphila (strain DSM 44928 / JCM 14897 / NBRC 102108 / NRRL B-24433 / ID139908)</name>
    <dbReference type="NCBI Taxonomy" id="479433"/>
    <lineage>
        <taxon>Bacteria</taxon>
        <taxon>Bacillati</taxon>
        <taxon>Actinomycetota</taxon>
        <taxon>Actinomycetes</taxon>
        <taxon>Catenulisporales</taxon>
        <taxon>Catenulisporaceae</taxon>
        <taxon>Catenulispora</taxon>
    </lineage>
</organism>
<accession>C7QH67</accession>
<dbReference type="STRING" id="479433.Caci_8094"/>
<keyword evidence="4" id="KW-1185">Reference proteome</keyword>
<dbReference type="KEGG" id="cai:Caci_8094"/>
<feature type="compositionally biased region" description="Gly residues" evidence="1">
    <location>
        <begin position="163"/>
        <end position="175"/>
    </location>
</feature>
<reference evidence="3 4" key="1">
    <citation type="journal article" date="2009" name="Stand. Genomic Sci.">
        <title>Complete genome sequence of Catenulispora acidiphila type strain (ID 139908).</title>
        <authorList>
            <person name="Copeland A."/>
            <person name="Lapidus A."/>
            <person name="Glavina Del Rio T."/>
            <person name="Nolan M."/>
            <person name="Lucas S."/>
            <person name="Chen F."/>
            <person name="Tice H."/>
            <person name="Cheng J.F."/>
            <person name="Bruce D."/>
            <person name="Goodwin L."/>
            <person name="Pitluck S."/>
            <person name="Mikhailova N."/>
            <person name="Pati A."/>
            <person name="Ivanova N."/>
            <person name="Mavromatis K."/>
            <person name="Chen A."/>
            <person name="Palaniappan K."/>
            <person name="Chain P."/>
            <person name="Land M."/>
            <person name="Hauser L."/>
            <person name="Chang Y.J."/>
            <person name="Jeffries C.D."/>
            <person name="Chertkov O."/>
            <person name="Brettin T."/>
            <person name="Detter J.C."/>
            <person name="Han C."/>
            <person name="Ali Z."/>
            <person name="Tindall B.J."/>
            <person name="Goker M."/>
            <person name="Bristow J."/>
            <person name="Eisen J.A."/>
            <person name="Markowitz V."/>
            <person name="Hugenholtz P."/>
            <person name="Kyrpides N.C."/>
            <person name="Klenk H.P."/>
        </authorList>
    </citation>
    <scope>NUCLEOTIDE SEQUENCE [LARGE SCALE GENOMIC DNA]</scope>
    <source>
        <strain evidence="4">DSM 44928 / JCM 14897 / NBRC 102108 / NRRL B-24433 / ID139908</strain>
    </source>
</reference>
<feature type="region of interest" description="Disordered" evidence="1">
    <location>
        <begin position="114"/>
        <end position="209"/>
    </location>
</feature>
<feature type="transmembrane region" description="Helical" evidence="2">
    <location>
        <begin position="265"/>
        <end position="286"/>
    </location>
</feature>
<proteinExistence type="predicted"/>
<name>C7QH67_CATAD</name>
<gene>
    <name evidence="3" type="ordered locus">Caci_8094</name>
</gene>
<evidence type="ECO:0000256" key="1">
    <source>
        <dbReference type="SAM" id="MobiDB-lite"/>
    </source>
</evidence>
<dbReference type="Proteomes" id="UP000000851">
    <property type="component" value="Chromosome"/>
</dbReference>
<dbReference type="AlphaFoldDB" id="C7QH67"/>
<dbReference type="HOGENOM" id="CLU_823078_0_0_11"/>
<keyword evidence="2" id="KW-1133">Transmembrane helix</keyword>
<evidence type="ECO:0000313" key="4">
    <source>
        <dbReference type="Proteomes" id="UP000000851"/>
    </source>
</evidence>
<dbReference type="InParanoid" id="C7QH67"/>
<dbReference type="eggNOG" id="ENOG502ZWE4">
    <property type="taxonomic scope" value="Bacteria"/>
</dbReference>
<keyword evidence="2" id="KW-0812">Transmembrane</keyword>
<feature type="compositionally biased region" description="Pro residues" evidence="1">
    <location>
        <begin position="192"/>
        <end position="205"/>
    </location>
</feature>
<keyword evidence="2" id="KW-0472">Membrane</keyword>
<feature type="transmembrane region" description="Helical" evidence="2">
    <location>
        <begin position="220"/>
        <end position="253"/>
    </location>
</feature>
<dbReference type="RefSeq" id="WP_015796642.1">
    <property type="nucleotide sequence ID" value="NC_013131.1"/>
</dbReference>
<dbReference type="EMBL" id="CP001700">
    <property type="protein sequence ID" value="ACU76917.1"/>
    <property type="molecule type" value="Genomic_DNA"/>
</dbReference>
<protein>
    <submittedName>
        <fullName evidence="3">Uncharacterized protein</fullName>
    </submittedName>
</protein>
<feature type="transmembrane region" description="Helical" evidence="2">
    <location>
        <begin position="309"/>
        <end position="327"/>
    </location>
</feature>
<evidence type="ECO:0000256" key="2">
    <source>
        <dbReference type="SAM" id="Phobius"/>
    </source>
</evidence>